<evidence type="ECO:0000256" key="16">
    <source>
        <dbReference type="ARBA" id="ARBA00023180"/>
    </source>
</evidence>
<keyword evidence="4" id="KW-0358">Heparin-binding</keyword>
<keyword evidence="8" id="KW-0677">Repeat</keyword>
<keyword evidence="12 21" id="KW-1133">Transmembrane helix</keyword>
<dbReference type="FunFam" id="2.60.120.260:FF:000002">
    <property type="entry name" value="Coagulation factor VIII"/>
    <property type="match status" value="1"/>
</dbReference>
<dbReference type="GO" id="GO:0007411">
    <property type="term" value="P:axon guidance"/>
    <property type="evidence" value="ECO:0007669"/>
    <property type="project" value="InterPro"/>
</dbReference>
<dbReference type="GO" id="GO:0098978">
    <property type="term" value="C:glutamatergic synapse"/>
    <property type="evidence" value="ECO:0007669"/>
    <property type="project" value="TreeGrafter"/>
</dbReference>
<dbReference type="PANTHER" id="PTHR46806:SF2">
    <property type="entry name" value="NEUROPILIN-2"/>
    <property type="match status" value="1"/>
</dbReference>
<dbReference type="GO" id="GO:0008201">
    <property type="term" value="F:heparin binding"/>
    <property type="evidence" value="ECO:0007669"/>
    <property type="project" value="UniProtKB-KW"/>
</dbReference>
<dbReference type="PROSITE" id="PS50022">
    <property type="entry name" value="FA58C_3"/>
    <property type="match status" value="2"/>
</dbReference>
<name>A0A3B4BX32_PYGNA</name>
<dbReference type="GO" id="GO:0017154">
    <property type="term" value="F:semaphorin receptor activity"/>
    <property type="evidence" value="ECO:0007669"/>
    <property type="project" value="InterPro"/>
</dbReference>
<feature type="disulfide bond" evidence="19">
    <location>
        <begin position="426"/>
        <end position="584"/>
    </location>
</feature>
<keyword evidence="13 17" id="KW-0472">Membrane</keyword>
<reference evidence="26 27" key="1">
    <citation type="submission" date="2020-10" db="EMBL/GenBank/DDBJ databases">
        <title>Pygocentrus nattereri (red-bellied piranha) genome, fPygNat1, primary haplotype.</title>
        <authorList>
            <person name="Myers G."/>
            <person name="Meyer A."/>
            <person name="Karagic N."/>
            <person name="Pippel M."/>
            <person name="Winkler S."/>
            <person name="Tracey A."/>
            <person name="Wood J."/>
            <person name="Formenti G."/>
            <person name="Howe K."/>
            <person name="Fedrigo O."/>
            <person name="Jarvis E.D."/>
        </authorList>
    </citation>
    <scope>NUCLEOTIDE SEQUENCE [LARGE SCALE GENOMIC DNA]</scope>
</reference>
<evidence type="ECO:0000256" key="1">
    <source>
        <dbReference type="ARBA" id="ARBA00004479"/>
    </source>
</evidence>
<feature type="disulfide bond" evidence="19">
    <location>
        <begin position="75"/>
        <end position="97"/>
    </location>
</feature>
<keyword evidence="9 17" id="KW-0221">Differentiation</keyword>
<organism evidence="26 27">
    <name type="scientific">Pygocentrus nattereri</name>
    <name type="common">Red-bellied piranha</name>
    <dbReference type="NCBI Taxonomy" id="42514"/>
    <lineage>
        <taxon>Eukaryota</taxon>
        <taxon>Metazoa</taxon>
        <taxon>Chordata</taxon>
        <taxon>Craniata</taxon>
        <taxon>Vertebrata</taxon>
        <taxon>Euteleostomi</taxon>
        <taxon>Actinopterygii</taxon>
        <taxon>Neopterygii</taxon>
        <taxon>Teleostei</taxon>
        <taxon>Ostariophysi</taxon>
        <taxon>Characiformes</taxon>
        <taxon>Characoidei</taxon>
        <taxon>Pygocentrus</taxon>
    </lineage>
</organism>
<evidence type="ECO:0000256" key="11">
    <source>
        <dbReference type="ARBA" id="ARBA00022902"/>
    </source>
</evidence>
<dbReference type="Gene3D" id="2.60.120.200">
    <property type="match status" value="1"/>
</dbReference>
<feature type="domain" description="F5/8 type C" evidence="24">
    <location>
        <begin position="269"/>
        <end position="419"/>
    </location>
</feature>
<feature type="disulfide bond" evidence="19 20">
    <location>
        <begin position="20"/>
        <end position="47"/>
    </location>
</feature>
<feature type="binding site" evidence="18">
    <location>
        <position position="203"/>
    </location>
    <ligand>
        <name>Ca(2+)</name>
        <dbReference type="ChEBI" id="CHEBI:29108"/>
    </ligand>
</feature>
<keyword evidence="5 21" id="KW-0812">Transmembrane</keyword>
<comment type="similarity">
    <text evidence="2 17">Belongs to the neuropilin family.</text>
</comment>
<feature type="disulfide bond" evidence="19">
    <location>
        <begin position="141"/>
        <end position="167"/>
    </location>
</feature>
<dbReference type="SUPFAM" id="SSF49854">
    <property type="entry name" value="Spermadhesin, CUB domain"/>
    <property type="match status" value="2"/>
</dbReference>
<dbReference type="InterPro" id="IPR014648">
    <property type="entry name" value="Neuropilin"/>
</dbReference>
<dbReference type="GO" id="GO:0001525">
    <property type="term" value="P:angiogenesis"/>
    <property type="evidence" value="ECO:0007669"/>
    <property type="project" value="InterPro"/>
</dbReference>
<dbReference type="SUPFAM" id="SSF49899">
    <property type="entry name" value="Concanavalin A-like lectins/glucanases"/>
    <property type="match status" value="1"/>
</dbReference>
<keyword evidence="16" id="KW-0325">Glycoprotein</keyword>
<feature type="binding site" evidence="18">
    <location>
        <position position="189"/>
    </location>
    <ligand>
        <name>Ca(2+)</name>
        <dbReference type="ChEBI" id="CHEBI:29108"/>
    </ligand>
</feature>
<evidence type="ECO:0000256" key="21">
    <source>
        <dbReference type="SAM" id="Phobius"/>
    </source>
</evidence>
<comment type="subcellular location">
    <subcellularLocation>
        <location evidence="1">Membrane</location>
        <topology evidence="1">Single-pass type I membrane protein</topology>
    </subcellularLocation>
</comment>
<dbReference type="FunFam" id="2.60.120.290:FF:000010">
    <property type="entry name" value="Neuropilin"/>
    <property type="match status" value="1"/>
</dbReference>
<dbReference type="PIRSF" id="PIRSF036960">
    <property type="entry name" value="Neuropilin"/>
    <property type="match status" value="1"/>
</dbReference>
<comment type="caution">
    <text evidence="20">Lacks conserved residue(s) required for the propagation of feature annotation.</text>
</comment>
<dbReference type="GO" id="GO:0045211">
    <property type="term" value="C:postsynaptic membrane"/>
    <property type="evidence" value="ECO:0007669"/>
    <property type="project" value="TreeGrafter"/>
</dbReference>
<dbReference type="SMART" id="SM00231">
    <property type="entry name" value="FA58C"/>
    <property type="match status" value="2"/>
</dbReference>
<feature type="transmembrane region" description="Helical" evidence="21">
    <location>
        <begin position="810"/>
        <end position="835"/>
    </location>
</feature>
<dbReference type="PROSITE" id="PS50060">
    <property type="entry name" value="MAM_2"/>
    <property type="match status" value="1"/>
</dbReference>
<evidence type="ECO:0000256" key="15">
    <source>
        <dbReference type="ARBA" id="ARBA00023170"/>
    </source>
</evidence>
<evidence type="ECO:0000256" key="18">
    <source>
        <dbReference type="PIRSR" id="PIRSR036960-1"/>
    </source>
</evidence>
<evidence type="ECO:0000256" key="10">
    <source>
        <dbReference type="ARBA" id="ARBA00022837"/>
    </source>
</evidence>
<keyword evidence="11 17" id="KW-0524">Neurogenesis</keyword>
<evidence type="ECO:0000256" key="14">
    <source>
        <dbReference type="ARBA" id="ARBA00023157"/>
    </source>
</evidence>
<feature type="domain" description="CUB" evidence="23">
    <location>
        <begin position="20"/>
        <end position="134"/>
    </location>
</feature>
<feature type="binding site" evidence="18">
    <location>
        <position position="244"/>
    </location>
    <ligand>
        <name>Ca(2+)</name>
        <dbReference type="ChEBI" id="CHEBI:29108"/>
    </ligand>
</feature>
<dbReference type="CDD" id="cd00057">
    <property type="entry name" value="FA58C"/>
    <property type="match status" value="2"/>
</dbReference>
<keyword evidence="3 17" id="KW-0217">Developmental protein</keyword>
<dbReference type="SMART" id="SM00042">
    <property type="entry name" value="CUB"/>
    <property type="match status" value="2"/>
</dbReference>
<reference evidence="26" key="3">
    <citation type="submission" date="2025-09" db="UniProtKB">
        <authorList>
            <consortium name="Ensembl"/>
        </authorList>
    </citation>
    <scope>IDENTIFICATION</scope>
</reference>
<dbReference type="InterPro" id="IPR050633">
    <property type="entry name" value="Neuropilin_MCO_CoagFactor"/>
</dbReference>
<evidence type="ECO:0000256" key="5">
    <source>
        <dbReference type="ARBA" id="ARBA00022692"/>
    </source>
</evidence>
<evidence type="ECO:0000256" key="22">
    <source>
        <dbReference type="SAM" id="SignalP"/>
    </source>
</evidence>
<dbReference type="SUPFAM" id="SSF49785">
    <property type="entry name" value="Galactose-binding domain-like"/>
    <property type="match status" value="2"/>
</dbReference>
<dbReference type="InterPro" id="IPR035914">
    <property type="entry name" value="Sperma_CUB_dom_sf"/>
</dbReference>
<dbReference type="AlphaFoldDB" id="A0A3B4BX32"/>
<evidence type="ECO:0000256" key="19">
    <source>
        <dbReference type="PIRSR" id="PIRSR036960-2"/>
    </source>
</evidence>
<feature type="domain" description="MAM" evidence="25">
    <location>
        <begin position="615"/>
        <end position="778"/>
    </location>
</feature>
<keyword evidence="6 18" id="KW-0479">Metal-binding</keyword>
<dbReference type="FunFam" id="2.60.120.260:FF:000013">
    <property type="entry name" value="Neuropilin"/>
    <property type="match status" value="1"/>
</dbReference>
<evidence type="ECO:0000256" key="12">
    <source>
        <dbReference type="ARBA" id="ARBA00022989"/>
    </source>
</evidence>
<dbReference type="InterPro" id="IPR022579">
    <property type="entry name" value="Neuropilin_C"/>
</dbReference>
<dbReference type="InterPro" id="IPR000859">
    <property type="entry name" value="CUB_dom"/>
</dbReference>
<keyword evidence="14 19" id="KW-1015">Disulfide bond</keyword>
<feature type="disulfide bond" evidence="19">
    <location>
        <begin position="200"/>
        <end position="222"/>
    </location>
</feature>
<dbReference type="Gene3D" id="2.60.120.260">
    <property type="entry name" value="Galactose-binding domain-like"/>
    <property type="match status" value="2"/>
</dbReference>
<keyword evidence="15 17" id="KW-0675">Receptor</keyword>
<evidence type="ECO:0000259" key="23">
    <source>
        <dbReference type="PROSITE" id="PS01180"/>
    </source>
</evidence>
<dbReference type="GeneTree" id="ENSGT00940000155270"/>
<evidence type="ECO:0000256" key="13">
    <source>
        <dbReference type="ARBA" id="ARBA00023136"/>
    </source>
</evidence>
<dbReference type="GO" id="GO:0046872">
    <property type="term" value="F:metal ion binding"/>
    <property type="evidence" value="ECO:0007669"/>
    <property type="project" value="UniProtKB-UniRule"/>
</dbReference>
<dbReference type="PROSITE" id="PS01180">
    <property type="entry name" value="CUB"/>
    <property type="match status" value="2"/>
</dbReference>
<dbReference type="InterPro" id="IPR013320">
    <property type="entry name" value="ConA-like_dom_sf"/>
</dbReference>
<feature type="domain" description="CUB" evidence="23">
    <location>
        <begin position="141"/>
        <end position="259"/>
    </location>
</feature>
<evidence type="ECO:0000256" key="8">
    <source>
        <dbReference type="ARBA" id="ARBA00022737"/>
    </source>
</evidence>
<feature type="domain" description="F5/8 type C" evidence="24">
    <location>
        <begin position="426"/>
        <end position="584"/>
    </location>
</feature>
<evidence type="ECO:0000256" key="7">
    <source>
        <dbReference type="ARBA" id="ARBA00022729"/>
    </source>
</evidence>
<feature type="chain" id="PRO_5043478615" description="Neuropilin" evidence="22">
    <location>
        <begin position="18"/>
        <end position="876"/>
    </location>
</feature>
<dbReference type="GO" id="GO:0030424">
    <property type="term" value="C:axon"/>
    <property type="evidence" value="ECO:0007669"/>
    <property type="project" value="TreeGrafter"/>
</dbReference>
<evidence type="ECO:0000313" key="27">
    <source>
        <dbReference type="Proteomes" id="UP001501920"/>
    </source>
</evidence>
<dbReference type="PROSITE" id="PS01285">
    <property type="entry name" value="FA58C_1"/>
    <property type="match status" value="2"/>
</dbReference>
<keyword evidence="7 22" id="KW-0732">Signal</keyword>
<evidence type="ECO:0000313" key="26">
    <source>
        <dbReference type="Ensembl" id="ENSPNAP00000003039.2"/>
    </source>
</evidence>
<evidence type="ECO:0000256" key="20">
    <source>
        <dbReference type="PROSITE-ProRule" id="PRU00059"/>
    </source>
</evidence>
<evidence type="ECO:0000256" key="3">
    <source>
        <dbReference type="ARBA" id="ARBA00022473"/>
    </source>
</evidence>
<dbReference type="CDD" id="cd00041">
    <property type="entry name" value="CUB"/>
    <property type="match status" value="2"/>
</dbReference>
<dbReference type="Pfam" id="PF00431">
    <property type="entry name" value="CUB"/>
    <property type="match status" value="2"/>
</dbReference>
<dbReference type="Gene3D" id="2.60.120.290">
    <property type="entry name" value="Spermadhesin, CUB domain"/>
    <property type="match status" value="2"/>
</dbReference>
<evidence type="ECO:0000256" key="6">
    <source>
        <dbReference type="ARBA" id="ARBA00022723"/>
    </source>
</evidence>
<feature type="disulfide bond" evidence="19">
    <location>
        <begin position="269"/>
        <end position="419"/>
    </location>
</feature>
<dbReference type="Ensembl" id="ENSPNAT00000009408.2">
    <property type="protein sequence ID" value="ENSPNAP00000003039.2"/>
    <property type="gene ID" value="ENSPNAG00000009508.2"/>
</dbReference>
<dbReference type="InterPro" id="IPR000998">
    <property type="entry name" value="MAM_dom"/>
</dbReference>
<dbReference type="Proteomes" id="UP001501920">
    <property type="component" value="Chromosome 12"/>
</dbReference>
<keyword evidence="10 17" id="KW-0106">Calcium</keyword>
<feature type="signal peptide" evidence="22">
    <location>
        <begin position="1"/>
        <end position="17"/>
    </location>
</feature>
<dbReference type="PANTHER" id="PTHR46806">
    <property type="entry name" value="F5/8 TYPE C DOMAIN-CONTAINING PROTEIN"/>
    <property type="match status" value="1"/>
</dbReference>
<evidence type="ECO:0000256" key="9">
    <source>
        <dbReference type="ARBA" id="ARBA00022782"/>
    </source>
</evidence>
<dbReference type="FunFam" id="2.60.120.290:FF:000003">
    <property type="entry name" value="Neuropilin"/>
    <property type="match status" value="1"/>
</dbReference>
<keyword evidence="27" id="KW-1185">Reference proteome</keyword>
<evidence type="ECO:0000259" key="24">
    <source>
        <dbReference type="PROSITE" id="PS50022"/>
    </source>
</evidence>
<evidence type="ECO:0000256" key="2">
    <source>
        <dbReference type="ARBA" id="ARBA00006078"/>
    </source>
</evidence>
<reference evidence="26" key="2">
    <citation type="submission" date="2025-08" db="UniProtKB">
        <authorList>
            <consortium name="Ensembl"/>
        </authorList>
    </citation>
    <scope>IDENTIFICATION</scope>
</reference>
<sequence>GMLRMILVGFWGCFCRCEKCGGHLDASDAGYITSPGYPLEYPPHQNCEWVITAPEPTQRIVLNFNPHFELERLNCRYDFIEIRDGNSDSADLLGKHCSNIAPPAIISSGPVLHIKFVSDYAHQGAGFSLRYEIHKTGSEHCFRNFTAPTGVIESPDFPDKYPHNLECSYIIITPPQTEVTLTFKTFDLENDPLLMAEGDCKYDWLEVWDGLPQVAPLIGRYCGTKIPPEIVSSTGLLSLSFHTDMAVAKDGFSARYNMTRKEVSDTFHCSTTFGMESGKISDEQITASSSFYDGRWQPRLARLNNEDNAWTPAEDSNKEYIQVDLHFLKVLTGIATQGAISKETQKSYYVTTYKLEVSTNGEDWMIYRHGKNHKIFHANTDPSEVVLNRVPQPVLARFVRIRPQAWKNGIALRFELYGCQITDAPCSELQGMLSGLLPDSQITASSVRDLHWVPGAARLVASRSGWFPAPAQPLAGEEWLQVDLATVKMVRGVITQGARSGEVGSSSDNRAFVRKYRLAHSLNGKGWTFVMDSKTSMPKIFEGNSHYDTPELRRFEEIPAQFIRIYPERWSPAGIGMRMEVLGCSLWNIDSLSRSPCSYLSRPAGSSTSPPSPAVLCDFEQGLCGWTDDPDADLSWALHSSSRSTALGQSQDLSIGSNSLGNYLYIEASPKTQGKKARLFSPELGPDSGPLCLKFSYQLEDEGTLRILLRNPLQEETLLWALHGNQEPIWKEGRTIIPRSPKEFQVVIEAVFEKATTGHIWIDNIHMSSSTPLEECLQYPEWSTVEPSSEPPVTRVPDKESSWLYTLDPILLTIIVMSSLGVLLGAVCAGLLLYCTCSYGGLTSRSSTTLENYNFELYDGIKHKVKLNQQRCCTEA</sequence>
<evidence type="ECO:0000259" key="25">
    <source>
        <dbReference type="PROSITE" id="PS50060"/>
    </source>
</evidence>
<dbReference type="Pfam" id="PF00629">
    <property type="entry name" value="MAM"/>
    <property type="match status" value="1"/>
</dbReference>
<dbReference type="CDD" id="cd06263">
    <property type="entry name" value="MAM"/>
    <property type="match status" value="1"/>
</dbReference>
<dbReference type="Pfam" id="PF11980">
    <property type="entry name" value="DUF3481"/>
    <property type="match status" value="1"/>
</dbReference>
<evidence type="ECO:0000256" key="4">
    <source>
        <dbReference type="ARBA" id="ARBA00022674"/>
    </source>
</evidence>
<dbReference type="SMART" id="SM00137">
    <property type="entry name" value="MAM"/>
    <property type="match status" value="1"/>
</dbReference>
<protein>
    <recommendedName>
        <fullName evidence="17">Neuropilin</fullName>
    </recommendedName>
</protein>
<proteinExistence type="inferred from homology"/>
<evidence type="ECO:0000256" key="17">
    <source>
        <dbReference type="PIRNR" id="PIRNR036960"/>
    </source>
</evidence>
<dbReference type="InterPro" id="IPR008979">
    <property type="entry name" value="Galactose-bd-like_sf"/>
</dbReference>
<accession>A0A3B4BX32</accession>
<dbReference type="GO" id="GO:0005021">
    <property type="term" value="F:vascular endothelial growth factor receptor activity"/>
    <property type="evidence" value="ECO:0007669"/>
    <property type="project" value="InterPro"/>
</dbReference>
<dbReference type="InterPro" id="IPR000421">
    <property type="entry name" value="FA58C"/>
</dbReference>
<dbReference type="PROSITE" id="PS01286">
    <property type="entry name" value="FA58C_2"/>
    <property type="match status" value="2"/>
</dbReference>
<dbReference type="PRINTS" id="PR00020">
    <property type="entry name" value="MAMDOMAIN"/>
</dbReference>
<dbReference type="Pfam" id="PF00754">
    <property type="entry name" value="F5_F8_type_C"/>
    <property type="match status" value="2"/>
</dbReference>